<dbReference type="AlphaFoldDB" id="B5YCG6"/>
<feature type="transmembrane region" description="Helical" evidence="1">
    <location>
        <begin position="46"/>
        <end position="63"/>
    </location>
</feature>
<organism evidence="3 4">
    <name type="scientific">Dictyoglomus thermophilum (strain ATCC 35947 / DSM 3960 / H-6-12)</name>
    <dbReference type="NCBI Taxonomy" id="309799"/>
    <lineage>
        <taxon>Bacteria</taxon>
        <taxon>Pseudomonadati</taxon>
        <taxon>Dictyoglomota</taxon>
        <taxon>Dictyoglomia</taxon>
        <taxon>Dictyoglomales</taxon>
        <taxon>Dictyoglomaceae</taxon>
        <taxon>Dictyoglomus</taxon>
    </lineage>
</organism>
<dbReference type="STRING" id="309799.DICTH_0341"/>
<dbReference type="Pfam" id="PF01609">
    <property type="entry name" value="DDE_Tnp_1"/>
    <property type="match status" value="1"/>
</dbReference>
<dbReference type="eggNOG" id="COG3039">
    <property type="taxonomic scope" value="Bacteria"/>
</dbReference>
<dbReference type="GO" id="GO:0006313">
    <property type="term" value="P:DNA transposition"/>
    <property type="evidence" value="ECO:0007669"/>
    <property type="project" value="InterPro"/>
</dbReference>
<name>B5YCG6_DICT6</name>
<feature type="domain" description="Transposase IS4-like" evidence="2">
    <location>
        <begin position="150"/>
        <end position="280"/>
    </location>
</feature>
<dbReference type="Proteomes" id="UP000001733">
    <property type="component" value="Chromosome"/>
</dbReference>
<gene>
    <name evidence="3" type="ordered locus">DICTH_0341</name>
</gene>
<dbReference type="RefSeq" id="WP_012547704.1">
    <property type="nucleotide sequence ID" value="NC_011297.1"/>
</dbReference>
<evidence type="ECO:0000313" key="3">
    <source>
        <dbReference type="EMBL" id="ACI19072.1"/>
    </source>
</evidence>
<dbReference type="HOGENOM" id="CLU_962191_0_0_0"/>
<dbReference type="EMBL" id="CP001146">
    <property type="protein sequence ID" value="ACI19072.1"/>
    <property type="molecule type" value="Genomic_DNA"/>
</dbReference>
<protein>
    <recommendedName>
        <fullName evidence="2">Transposase IS4-like domain-containing protein</fullName>
    </recommendedName>
</protein>
<keyword evidence="1" id="KW-0812">Transmembrane</keyword>
<keyword evidence="4" id="KW-1185">Reference proteome</keyword>
<dbReference type="GO" id="GO:0004803">
    <property type="term" value="F:transposase activity"/>
    <property type="evidence" value="ECO:0007669"/>
    <property type="project" value="InterPro"/>
</dbReference>
<dbReference type="GO" id="GO:0003677">
    <property type="term" value="F:DNA binding"/>
    <property type="evidence" value="ECO:0007669"/>
    <property type="project" value="InterPro"/>
</dbReference>
<evidence type="ECO:0000313" key="4">
    <source>
        <dbReference type="Proteomes" id="UP000001733"/>
    </source>
</evidence>
<keyword evidence="1" id="KW-0472">Membrane</keyword>
<sequence>MQVKKRIKDKGKVDFIIDFRRIYRNIKEMIKVKEERRRGRKKKYDDGLIILAGMLMIGCGFTYREVARLINRVLGVKIHISNIYYRLKEMEGLEGVVNKVIRSINVEKVKGRCRGLLVDGAGFGYNFKIKQRLYFGREIREKRDHVKCELLVLVDERGKSYIVGVFVDDGYKDERKILKSKFEEVKKLKEEVDFRKVYGDRLYNRDIELLREFEKEGVEMILPVEDGIHNKVKSEERKRVKESYNRKRHAYNRNRYKIEQKIGNIKRFMGTYLNTKDKEVSKNLVLLGV</sequence>
<dbReference type="PaxDb" id="309799-DICTH_0341"/>
<dbReference type="InterPro" id="IPR002559">
    <property type="entry name" value="Transposase_11"/>
</dbReference>
<dbReference type="KEGG" id="dth:DICTH_0341"/>
<accession>B5YCG6</accession>
<evidence type="ECO:0000259" key="2">
    <source>
        <dbReference type="Pfam" id="PF01609"/>
    </source>
</evidence>
<keyword evidence="1" id="KW-1133">Transmembrane helix</keyword>
<reference evidence="3 4" key="1">
    <citation type="journal article" date="2014" name="Genome Announc.">
        <title>Complete Genome Sequence of the Extreme Thermophile Dictyoglomus thermophilum H-6-12.</title>
        <authorList>
            <person name="Coil D.A."/>
            <person name="Badger J.H."/>
            <person name="Forberger H.C."/>
            <person name="Riggs F."/>
            <person name="Madupu R."/>
            <person name="Fedorova N."/>
            <person name="Ward N."/>
            <person name="Robb F.T."/>
            <person name="Eisen J.A."/>
        </authorList>
    </citation>
    <scope>NUCLEOTIDE SEQUENCE [LARGE SCALE GENOMIC DNA]</scope>
    <source>
        <strain evidence="4">ATCC 35947 / DSM 3960 / H-6-12</strain>
    </source>
</reference>
<proteinExistence type="predicted"/>
<evidence type="ECO:0000256" key="1">
    <source>
        <dbReference type="SAM" id="Phobius"/>
    </source>
</evidence>